<dbReference type="AlphaFoldDB" id="A0A9P4PJH1"/>
<feature type="compositionally biased region" description="Low complexity" evidence="1">
    <location>
        <begin position="8"/>
        <end position="20"/>
    </location>
</feature>
<evidence type="ECO:0000256" key="1">
    <source>
        <dbReference type="SAM" id="MobiDB-lite"/>
    </source>
</evidence>
<gene>
    <name evidence="2" type="ORF">P171DRAFT_254799</name>
</gene>
<protein>
    <submittedName>
        <fullName evidence="2">Uncharacterized protein</fullName>
    </submittedName>
</protein>
<proteinExistence type="predicted"/>
<organism evidence="2 3">
    <name type="scientific">Karstenula rhodostoma CBS 690.94</name>
    <dbReference type="NCBI Taxonomy" id="1392251"/>
    <lineage>
        <taxon>Eukaryota</taxon>
        <taxon>Fungi</taxon>
        <taxon>Dikarya</taxon>
        <taxon>Ascomycota</taxon>
        <taxon>Pezizomycotina</taxon>
        <taxon>Dothideomycetes</taxon>
        <taxon>Pleosporomycetidae</taxon>
        <taxon>Pleosporales</taxon>
        <taxon>Massarineae</taxon>
        <taxon>Didymosphaeriaceae</taxon>
        <taxon>Karstenula</taxon>
    </lineage>
</organism>
<feature type="compositionally biased region" description="Polar residues" evidence="1">
    <location>
        <begin position="65"/>
        <end position="75"/>
    </location>
</feature>
<sequence length="261" mass="28636">MSVRCTEHNTTQHSTATAAQQHPPHICIKYAAWEMRTAASSAVQPTCQAKFQPSLSPRHPPEVAPTSQHNPSPTHHTPCIHRPVNKKNPHRDLECSLHADLFRRRGQTDSPAHEAVLPASLTCRYIRVQPPLHSTPLHTTPPSAARASVAAMSQHEDRPETHGKQWSGTCSVVRTRARPGAALRGKQFPAQHFAVCTLRFHPPPHIACLQQLPAGTPPRYTHARAVYTLCNGRAQKRAAPVVHALPSPSGLTRSARLEYSG</sequence>
<feature type="region of interest" description="Disordered" evidence="1">
    <location>
        <begin position="49"/>
        <end position="90"/>
    </location>
</feature>
<dbReference type="EMBL" id="MU001498">
    <property type="protein sequence ID" value="KAF2446214.1"/>
    <property type="molecule type" value="Genomic_DNA"/>
</dbReference>
<dbReference type="Proteomes" id="UP000799764">
    <property type="component" value="Unassembled WGS sequence"/>
</dbReference>
<keyword evidence="3" id="KW-1185">Reference proteome</keyword>
<name>A0A9P4PJH1_9PLEO</name>
<feature type="region of interest" description="Disordered" evidence="1">
    <location>
        <begin position="1"/>
        <end position="20"/>
    </location>
</feature>
<evidence type="ECO:0000313" key="2">
    <source>
        <dbReference type="EMBL" id="KAF2446214.1"/>
    </source>
</evidence>
<evidence type="ECO:0000313" key="3">
    <source>
        <dbReference type="Proteomes" id="UP000799764"/>
    </source>
</evidence>
<reference evidence="2" key="1">
    <citation type="journal article" date="2020" name="Stud. Mycol.">
        <title>101 Dothideomycetes genomes: a test case for predicting lifestyles and emergence of pathogens.</title>
        <authorList>
            <person name="Haridas S."/>
            <person name="Albert R."/>
            <person name="Binder M."/>
            <person name="Bloem J."/>
            <person name="Labutti K."/>
            <person name="Salamov A."/>
            <person name="Andreopoulos B."/>
            <person name="Baker S."/>
            <person name="Barry K."/>
            <person name="Bills G."/>
            <person name="Bluhm B."/>
            <person name="Cannon C."/>
            <person name="Castanera R."/>
            <person name="Culley D."/>
            <person name="Daum C."/>
            <person name="Ezra D."/>
            <person name="Gonzalez J."/>
            <person name="Henrissat B."/>
            <person name="Kuo A."/>
            <person name="Liang C."/>
            <person name="Lipzen A."/>
            <person name="Lutzoni F."/>
            <person name="Magnuson J."/>
            <person name="Mondo S."/>
            <person name="Nolan M."/>
            <person name="Ohm R."/>
            <person name="Pangilinan J."/>
            <person name="Park H.-J."/>
            <person name="Ramirez L."/>
            <person name="Alfaro M."/>
            <person name="Sun H."/>
            <person name="Tritt A."/>
            <person name="Yoshinaga Y."/>
            <person name="Zwiers L.-H."/>
            <person name="Turgeon B."/>
            <person name="Goodwin S."/>
            <person name="Spatafora J."/>
            <person name="Crous P."/>
            <person name="Grigoriev I."/>
        </authorList>
    </citation>
    <scope>NUCLEOTIDE SEQUENCE</scope>
    <source>
        <strain evidence="2">CBS 690.94</strain>
    </source>
</reference>
<accession>A0A9P4PJH1</accession>
<comment type="caution">
    <text evidence="2">The sequence shown here is derived from an EMBL/GenBank/DDBJ whole genome shotgun (WGS) entry which is preliminary data.</text>
</comment>